<dbReference type="PANTHER" id="PTHR43384">
    <property type="entry name" value="SEPTUM SITE-DETERMINING PROTEIN MIND HOMOLOG, CHLOROPLASTIC-RELATED"/>
    <property type="match status" value="1"/>
</dbReference>
<keyword evidence="3" id="KW-0969">Cilium</keyword>
<dbReference type="InterPro" id="IPR033756">
    <property type="entry name" value="YlxH/NBP35"/>
</dbReference>
<dbReference type="GO" id="GO:0005524">
    <property type="term" value="F:ATP binding"/>
    <property type="evidence" value="ECO:0007669"/>
    <property type="project" value="UniProtKB-KW"/>
</dbReference>
<keyword evidence="1" id="KW-0547">Nucleotide-binding</keyword>
<evidence type="ECO:0000256" key="2">
    <source>
        <dbReference type="ARBA" id="ARBA00022840"/>
    </source>
</evidence>
<name>A0A1M4X5X8_MARH1</name>
<protein>
    <submittedName>
        <fullName evidence="3">Flagellar biosynthesis protein FlhG</fullName>
    </submittedName>
</protein>
<dbReference type="AlphaFoldDB" id="A0A1M4X5X8"/>
<sequence length="288" mass="32237">MSIIKDQAENLRKTFSKNRTKIILVTGGKGGVGKSIVAVNTAVNLAKMNKNVLIFDTDAGFANASILLGVSPSVSIKDYFDKKLTMEECIIKTPYGIKLLSTGMDIKDWISFQKNFTRKAIEEFFNIAKEHDYVIIDVSAGYNENLKPFYIAADNILLVTTPEPTAIVNAYTVVKALSILEVDGVIDVVINMIRKKSEAATAEQVLRKTIKEYLFKDIRNVFYINFDHLVHDSVKSQTPISSFKPSSHVANDLMLIAEKIENMDASPENKSNDNLLKKLLLLFGFYNR</sequence>
<dbReference type="PANTHER" id="PTHR43384:SF4">
    <property type="entry name" value="CELLULOSE BIOSYNTHESIS PROTEIN BCSQ-RELATED"/>
    <property type="match status" value="1"/>
</dbReference>
<evidence type="ECO:0000313" key="3">
    <source>
        <dbReference type="EMBL" id="SHE88532.1"/>
    </source>
</evidence>
<dbReference type="GO" id="GO:0016887">
    <property type="term" value="F:ATP hydrolysis activity"/>
    <property type="evidence" value="ECO:0007669"/>
    <property type="project" value="TreeGrafter"/>
</dbReference>
<keyword evidence="2" id="KW-0067">ATP-binding</keyword>
<evidence type="ECO:0000256" key="1">
    <source>
        <dbReference type="ARBA" id="ARBA00022741"/>
    </source>
</evidence>
<dbReference type="Pfam" id="PF10609">
    <property type="entry name" value="ParA"/>
    <property type="match status" value="1"/>
</dbReference>
<gene>
    <name evidence="3" type="ORF">SAMN02745164_01334</name>
</gene>
<dbReference type="SUPFAM" id="SSF52540">
    <property type="entry name" value="P-loop containing nucleoside triphosphate hydrolases"/>
    <property type="match status" value="1"/>
</dbReference>
<keyword evidence="3" id="KW-0966">Cell projection</keyword>
<dbReference type="PIRSF" id="PIRSF003092">
    <property type="entry name" value="MinD"/>
    <property type="match status" value="1"/>
</dbReference>
<keyword evidence="3" id="KW-0282">Flagellum</keyword>
<comment type="caution">
    <text evidence="3">The sequence shown here is derived from an EMBL/GenBank/DDBJ whole genome shotgun (WGS) entry which is preliminary data.</text>
</comment>
<dbReference type="GO" id="GO:0051782">
    <property type="term" value="P:negative regulation of cell division"/>
    <property type="evidence" value="ECO:0007669"/>
    <property type="project" value="TreeGrafter"/>
</dbReference>
<dbReference type="InterPro" id="IPR027417">
    <property type="entry name" value="P-loop_NTPase"/>
</dbReference>
<dbReference type="Proteomes" id="UP000184334">
    <property type="component" value="Unassembled WGS sequence"/>
</dbReference>
<reference evidence="3" key="1">
    <citation type="submission" date="2016-11" db="EMBL/GenBank/DDBJ databases">
        <authorList>
            <person name="Varghese N."/>
            <person name="Submissions S."/>
        </authorList>
    </citation>
    <scope>NUCLEOTIDE SEQUENCE [LARGE SCALE GENOMIC DNA]</scope>
    <source>
        <strain evidence="3">DSM 16785</strain>
    </source>
</reference>
<evidence type="ECO:0000313" key="4">
    <source>
        <dbReference type="Proteomes" id="UP000184334"/>
    </source>
</evidence>
<dbReference type="InterPro" id="IPR050625">
    <property type="entry name" value="ParA/MinD_ATPase"/>
</dbReference>
<accession>A0A1M4X5X8</accession>
<dbReference type="OrthoDB" id="9816297at2"/>
<dbReference type="EMBL" id="FQUI01000020">
    <property type="protein sequence ID" value="SHE88532.1"/>
    <property type="molecule type" value="Genomic_DNA"/>
</dbReference>
<dbReference type="InterPro" id="IPR025501">
    <property type="entry name" value="MinD_FleN"/>
</dbReference>
<dbReference type="GO" id="GO:0009898">
    <property type="term" value="C:cytoplasmic side of plasma membrane"/>
    <property type="evidence" value="ECO:0007669"/>
    <property type="project" value="TreeGrafter"/>
</dbReference>
<organism evidence="3 4">
    <name type="scientific">Marinitoga hydrogenitolerans (strain DSM 16785 / JCM 12826 / AT1271)</name>
    <dbReference type="NCBI Taxonomy" id="1122195"/>
    <lineage>
        <taxon>Bacteria</taxon>
        <taxon>Thermotogati</taxon>
        <taxon>Thermotogota</taxon>
        <taxon>Thermotogae</taxon>
        <taxon>Petrotogales</taxon>
        <taxon>Petrotogaceae</taxon>
        <taxon>Marinitoga</taxon>
    </lineage>
</organism>
<dbReference type="RefSeq" id="WP_072864746.1">
    <property type="nucleotide sequence ID" value="NZ_FQUI01000020.1"/>
</dbReference>
<dbReference type="GO" id="GO:0005829">
    <property type="term" value="C:cytosol"/>
    <property type="evidence" value="ECO:0007669"/>
    <property type="project" value="TreeGrafter"/>
</dbReference>
<proteinExistence type="predicted"/>
<dbReference type="STRING" id="1122195.SAMN02745164_01334"/>
<dbReference type="Gene3D" id="3.40.50.300">
    <property type="entry name" value="P-loop containing nucleotide triphosphate hydrolases"/>
    <property type="match status" value="1"/>
</dbReference>
<keyword evidence="4" id="KW-1185">Reference proteome</keyword>